<feature type="binding site" evidence="13">
    <location>
        <position position="106"/>
    </location>
    <ligand>
        <name>NADPH</name>
        <dbReference type="ChEBI" id="CHEBI:57783"/>
    </ligand>
</feature>
<evidence type="ECO:0000256" key="8">
    <source>
        <dbReference type="ARBA" id="ARBA00023264"/>
    </source>
</evidence>
<feature type="active site" description="Proton acceptor" evidence="13 14">
    <location>
        <position position="192"/>
    </location>
</feature>
<evidence type="ECO:0000256" key="17">
    <source>
        <dbReference type="RuleBase" id="RU000437"/>
    </source>
</evidence>
<dbReference type="GO" id="GO:0005829">
    <property type="term" value="C:cytosol"/>
    <property type="evidence" value="ECO:0007669"/>
    <property type="project" value="TreeGrafter"/>
</dbReference>
<dbReference type="NCBIfam" id="NF000942">
    <property type="entry name" value="PRK00094.1-4"/>
    <property type="match status" value="1"/>
</dbReference>
<keyword evidence="13" id="KW-0547">Nucleotide-binding</keyword>
<dbReference type="SUPFAM" id="SSF51735">
    <property type="entry name" value="NAD(P)-binding Rossmann-fold domains"/>
    <property type="match status" value="1"/>
</dbReference>
<dbReference type="AlphaFoldDB" id="A0A0S7XW84"/>
<feature type="binding site" evidence="13">
    <location>
        <position position="137"/>
    </location>
    <ligand>
        <name>sn-glycerol 3-phosphate</name>
        <dbReference type="ChEBI" id="CHEBI:57597"/>
    </ligand>
</feature>
<feature type="binding site" evidence="13">
    <location>
        <position position="256"/>
    </location>
    <ligand>
        <name>NADPH</name>
        <dbReference type="ChEBI" id="CHEBI:57783"/>
    </ligand>
</feature>
<evidence type="ECO:0000313" key="20">
    <source>
        <dbReference type="EMBL" id="KPJ66156.1"/>
    </source>
</evidence>
<dbReference type="InterPro" id="IPR011128">
    <property type="entry name" value="G3P_DH_NAD-dep_N"/>
</dbReference>
<dbReference type="UniPathway" id="UPA00940"/>
<feature type="binding site" evidence="13">
    <location>
        <position position="11"/>
    </location>
    <ligand>
        <name>NADPH</name>
        <dbReference type="ChEBI" id="CHEBI:57783"/>
    </ligand>
</feature>
<evidence type="ECO:0000313" key="21">
    <source>
        <dbReference type="Proteomes" id="UP000051861"/>
    </source>
</evidence>
<keyword evidence="7 13" id="KW-0594">Phospholipid biosynthesis</keyword>
<feature type="domain" description="Glycerol-3-phosphate dehydrogenase NAD-dependent N-terminal" evidence="18">
    <location>
        <begin position="3"/>
        <end position="159"/>
    </location>
</feature>
<protein>
    <recommendedName>
        <fullName evidence="11 13">Glycerol-3-phosphate dehydrogenase [NAD(P)+]</fullName>
        <ecNumber evidence="10 13">1.1.1.94</ecNumber>
    </recommendedName>
    <alternativeName>
        <fullName evidence="13">NAD(P)(+)-dependent glycerol-3-phosphate dehydrogenase</fullName>
    </alternativeName>
    <alternativeName>
        <fullName evidence="12 13">NAD(P)H-dependent dihydroxyacetone-phosphate reductase</fullName>
    </alternativeName>
</protein>
<dbReference type="FunFam" id="1.10.1040.10:FF:000001">
    <property type="entry name" value="Glycerol-3-phosphate dehydrogenase [NAD(P)+]"/>
    <property type="match status" value="1"/>
</dbReference>
<dbReference type="PANTHER" id="PTHR11728:SF1">
    <property type="entry name" value="GLYCEROL-3-PHOSPHATE DEHYDROGENASE [NAD(+)] 2, CHLOROPLASTIC"/>
    <property type="match status" value="1"/>
</dbReference>
<dbReference type="PROSITE" id="PS00957">
    <property type="entry name" value="NAD_G3PDH"/>
    <property type="match status" value="1"/>
</dbReference>
<evidence type="ECO:0000256" key="5">
    <source>
        <dbReference type="ARBA" id="ARBA00023027"/>
    </source>
</evidence>
<dbReference type="InterPro" id="IPR006109">
    <property type="entry name" value="G3P_DH_NAD-dep_C"/>
</dbReference>
<keyword evidence="3 13" id="KW-0521">NADP</keyword>
<keyword evidence="5 13" id="KW-0520">NAD</keyword>
<evidence type="ECO:0000256" key="16">
    <source>
        <dbReference type="PIRSR" id="PIRSR000114-3"/>
    </source>
</evidence>
<dbReference type="GO" id="GO:0141152">
    <property type="term" value="F:glycerol-3-phosphate dehydrogenase (NAD+) activity"/>
    <property type="evidence" value="ECO:0007669"/>
    <property type="project" value="RHEA"/>
</dbReference>
<dbReference type="InterPro" id="IPR008927">
    <property type="entry name" value="6-PGluconate_DH-like_C_sf"/>
</dbReference>
<evidence type="ECO:0000256" key="15">
    <source>
        <dbReference type="PIRSR" id="PIRSR000114-2"/>
    </source>
</evidence>
<dbReference type="NCBIfam" id="NF000941">
    <property type="entry name" value="PRK00094.1-3"/>
    <property type="match status" value="1"/>
</dbReference>
<dbReference type="Pfam" id="PF01210">
    <property type="entry name" value="NAD_Gly3P_dh_N"/>
    <property type="match status" value="1"/>
</dbReference>
<reference evidence="20 21" key="1">
    <citation type="journal article" date="2015" name="Microbiome">
        <title>Genomic resolution of linkages in carbon, nitrogen, and sulfur cycling among widespread estuary sediment bacteria.</title>
        <authorList>
            <person name="Baker B.J."/>
            <person name="Lazar C.S."/>
            <person name="Teske A.P."/>
            <person name="Dick G.J."/>
        </authorList>
    </citation>
    <scope>NUCLEOTIDE SEQUENCE [LARGE SCALE GENOMIC DNA]</scope>
    <source>
        <strain evidence="20">DG_54_3</strain>
    </source>
</reference>
<dbReference type="GO" id="GO:0006650">
    <property type="term" value="P:glycerophospholipid metabolic process"/>
    <property type="evidence" value="ECO:0007669"/>
    <property type="project" value="UniProtKB-UniRule"/>
</dbReference>
<evidence type="ECO:0000256" key="7">
    <source>
        <dbReference type="ARBA" id="ARBA00023209"/>
    </source>
</evidence>
<name>A0A0S7XW84_UNCSA</name>
<evidence type="ECO:0000259" key="18">
    <source>
        <dbReference type="Pfam" id="PF01210"/>
    </source>
</evidence>
<feature type="binding site" evidence="13">
    <location>
        <position position="106"/>
    </location>
    <ligand>
        <name>sn-glycerol 3-phosphate</name>
        <dbReference type="ChEBI" id="CHEBI:57597"/>
    </ligand>
</feature>
<evidence type="ECO:0000256" key="1">
    <source>
        <dbReference type="ARBA" id="ARBA00011009"/>
    </source>
</evidence>
<dbReference type="InterPro" id="IPR006168">
    <property type="entry name" value="G3P_DH_NAD-dep"/>
</dbReference>
<evidence type="ECO:0000256" key="3">
    <source>
        <dbReference type="ARBA" id="ARBA00022857"/>
    </source>
</evidence>
<keyword evidence="2 13" id="KW-0444">Lipid biosynthesis</keyword>
<gene>
    <name evidence="13 20" type="primary">gpsA</name>
    <name evidence="20" type="ORF">AMJ44_08870</name>
</gene>
<evidence type="ECO:0000256" key="9">
    <source>
        <dbReference type="ARBA" id="ARBA00052716"/>
    </source>
</evidence>
<dbReference type="SUPFAM" id="SSF48179">
    <property type="entry name" value="6-phosphogluconate dehydrogenase C-terminal domain-like"/>
    <property type="match status" value="1"/>
</dbReference>
<evidence type="ECO:0000256" key="6">
    <source>
        <dbReference type="ARBA" id="ARBA00023098"/>
    </source>
</evidence>
<dbReference type="FunFam" id="3.40.50.720:FF:000019">
    <property type="entry name" value="Glycerol-3-phosphate dehydrogenase [NAD(P)+]"/>
    <property type="match status" value="1"/>
</dbReference>
<dbReference type="PIRSF" id="PIRSF000114">
    <property type="entry name" value="Glycerol-3-P_dh"/>
    <property type="match status" value="1"/>
</dbReference>
<feature type="binding site" evidence="13">
    <location>
        <position position="256"/>
    </location>
    <ligand>
        <name>sn-glycerol 3-phosphate</name>
        <dbReference type="ChEBI" id="CHEBI:57597"/>
    </ligand>
</feature>
<dbReference type="Gene3D" id="1.10.1040.10">
    <property type="entry name" value="N-(1-d-carboxylethyl)-l-norvaline Dehydrogenase, domain 2"/>
    <property type="match status" value="1"/>
</dbReference>
<evidence type="ECO:0000256" key="11">
    <source>
        <dbReference type="ARBA" id="ARBA00069372"/>
    </source>
</evidence>
<dbReference type="InterPro" id="IPR013328">
    <property type="entry name" value="6PGD_dom2"/>
</dbReference>
<evidence type="ECO:0000259" key="19">
    <source>
        <dbReference type="Pfam" id="PF07479"/>
    </source>
</evidence>
<dbReference type="Gene3D" id="3.40.50.720">
    <property type="entry name" value="NAD(P)-binding Rossmann-like Domain"/>
    <property type="match status" value="1"/>
</dbReference>
<dbReference type="Pfam" id="PF07479">
    <property type="entry name" value="NAD_Gly3P_dh_C"/>
    <property type="match status" value="1"/>
</dbReference>
<evidence type="ECO:0000256" key="14">
    <source>
        <dbReference type="PIRSR" id="PIRSR000114-1"/>
    </source>
</evidence>
<feature type="domain" description="Glycerol-3-phosphate dehydrogenase NAD-dependent C-terminal" evidence="19">
    <location>
        <begin position="181"/>
        <end position="321"/>
    </location>
</feature>
<comment type="pathway">
    <text evidence="13">Membrane lipid metabolism; glycerophospholipid metabolism.</text>
</comment>
<evidence type="ECO:0000256" key="4">
    <source>
        <dbReference type="ARBA" id="ARBA00023002"/>
    </source>
</evidence>
<keyword evidence="13" id="KW-0963">Cytoplasm</keyword>
<feature type="binding site" evidence="16">
    <location>
        <position position="256"/>
    </location>
    <ligand>
        <name>NAD(+)</name>
        <dbReference type="ChEBI" id="CHEBI:57540"/>
    </ligand>
</feature>
<feature type="binding site" evidence="13">
    <location>
        <position position="245"/>
    </location>
    <ligand>
        <name>sn-glycerol 3-phosphate</name>
        <dbReference type="ChEBI" id="CHEBI:57597"/>
    </ligand>
</feature>
<feature type="binding site" evidence="13">
    <location>
        <position position="255"/>
    </location>
    <ligand>
        <name>sn-glycerol 3-phosphate</name>
        <dbReference type="ChEBI" id="CHEBI:57597"/>
    </ligand>
</feature>
<dbReference type="NCBIfam" id="NF000940">
    <property type="entry name" value="PRK00094.1-2"/>
    <property type="match status" value="1"/>
</dbReference>
<comment type="function">
    <text evidence="13">Catalyzes the reduction of the glycolytic intermediate dihydroxyacetone phosphate (DHAP) to sn-glycerol 3-phosphate (G3P), the key precursor for phospholipid synthesis.</text>
</comment>
<dbReference type="GO" id="GO:0005975">
    <property type="term" value="P:carbohydrate metabolic process"/>
    <property type="evidence" value="ECO:0007669"/>
    <property type="project" value="InterPro"/>
</dbReference>
<evidence type="ECO:0000256" key="13">
    <source>
        <dbReference type="HAMAP-Rule" id="MF_00394"/>
    </source>
</evidence>
<feature type="binding site" evidence="13">
    <location>
        <position position="192"/>
    </location>
    <ligand>
        <name>sn-glycerol 3-phosphate</name>
        <dbReference type="ChEBI" id="CHEBI:57597"/>
    </ligand>
</feature>
<dbReference type="GO" id="GO:0051287">
    <property type="term" value="F:NAD binding"/>
    <property type="evidence" value="ECO:0007669"/>
    <property type="project" value="InterPro"/>
</dbReference>
<feature type="binding site" evidence="13">
    <location>
        <position position="12"/>
    </location>
    <ligand>
        <name>NADPH</name>
        <dbReference type="ChEBI" id="CHEBI:57783"/>
    </ligand>
</feature>
<keyword evidence="8 13" id="KW-1208">Phospholipid metabolism</keyword>
<feature type="binding site" evidence="16">
    <location>
        <position position="141"/>
    </location>
    <ligand>
        <name>NAD(+)</name>
        <dbReference type="ChEBI" id="CHEBI:57540"/>
    </ligand>
</feature>
<feature type="binding site" evidence="13">
    <location>
        <position position="141"/>
    </location>
    <ligand>
        <name>NADPH</name>
        <dbReference type="ChEBI" id="CHEBI:57783"/>
    </ligand>
</feature>
<dbReference type="GO" id="GO:0008654">
    <property type="term" value="P:phospholipid biosynthetic process"/>
    <property type="evidence" value="ECO:0007669"/>
    <property type="project" value="UniProtKB-KW"/>
</dbReference>
<feature type="binding site" evidence="13">
    <location>
        <position position="139"/>
    </location>
    <ligand>
        <name>sn-glycerol 3-phosphate</name>
        <dbReference type="ChEBI" id="CHEBI:57597"/>
    </ligand>
</feature>
<feature type="binding site" evidence="15">
    <location>
        <position position="106"/>
    </location>
    <ligand>
        <name>substrate</name>
    </ligand>
</feature>
<feature type="binding site" evidence="16">
    <location>
        <position position="32"/>
    </location>
    <ligand>
        <name>NAD(+)</name>
        <dbReference type="ChEBI" id="CHEBI:57540"/>
    </ligand>
</feature>
<comment type="similarity">
    <text evidence="1 13 17">Belongs to the NAD-dependent glycerol-3-phosphate dehydrogenase family.</text>
</comment>
<comment type="caution">
    <text evidence="13">Lacks conserved residue(s) required for the propagation of feature annotation.</text>
</comment>
<comment type="catalytic activity">
    <reaction evidence="9">
        <text>sn-glycerol 3-phosphate + NADP(+) = dihydroxyacetone phosphate + NADPH + H(+)</text>
        <dbReference type="Rhea" id="RHEA:11096"/>
        <dbReference type="ChEBI" id="CHEBI:15378"/>
        <dbReference type="ChEBI" id="CHEBI:57597"/>
        <dbReference type="ChEBI" id="CHEBI:57642"/>
        <dbReference type="ChEBI" id="CHEBI:57783"/>
        <dbReference type="ChEBI" id="CHEBI:58349"/>
        <dbReference type="EC" id="1.1.1.94"/>
    </reaction>
    <physiologicalReaction direction="right-to-left" evidence="9">
        <dbReference type="Rhea" id="RHEA:11098"/>
    </physiologicalReaction>
</comment>
<dbReference type="EMBL" id="LIZX01000089">
    <property type="protein sequence ID" value="KPJ66156.1"/>
    <property type="molecule type" value="Genomic_DNA"/>
</dbReference>
<evidence type="ECO:0000256" key="10">
    <source>
        <dbReference type="ARBA" id="ARBA00066687"/>
    </source>
</evidence>
<comment type="catalytic activity">
    <reaction evidence="13">
        <text>sn-glycerol 3-phosphate + NAD(+) = dihydroxyacetone phosphate + NADH + H(+)</text>
        <dbReference type="Rhea" id="RHEA:11092"/>
        <dbReference type="ChEBI" id="CHEBI:15378"/>
        <dbReference type="ChEBI" id="CHEBI:57540"/>
        <dbReference type="ChEBI" id="CHEBI:57597"/>
        <dbReference type="ChEBI" id="CHEBI:57642"/>
        <dbReference type="ChEBI" id="CHEBI:57945"/>
        <dbReference type="EC" id="1.1.1.94"/>
    </reaction>
</comment>
<evidence type="ECO:0000256" key="2">
    <source>
        <dbReference type="ARBA" id="ARBA00022516"/>
    </source>
</evidence>
<dbReference type="GO" id="GO:0046167">
    <property type="term" value="P:glycerol-3-phosphate biosynthetic process"/>
    <property type="evidence" value="ECO:0007669"/>
    <property type="project" value="UniProtKB-UniRule"/>
</dbReference>
<proteinExistence type="inferred from homology"/>
<comment type="caution">
    <text evidence="20">The sequence shown here is derived from an EMBL/GenBank/DDBJ whole genome shotgun (WGS) entry which is preliminary data.</text>
</comment>
<organism evidence="20 21">
    <name type="scientific">candidate division WOR-1 bacterium DG_54_3</name>
    <dbReference type="NCBI Taxonomy" id="1703775"/>
    <lineage>
        <taxon>Bacteria</taxon>
        <taxon>Bacillati</taxon>
        <taxon>Saganbacteria</taxon>
    </lineage>
</organism>
<sequence length="335" mass="36803">MAKIAVLGAGSWGIASSVLLFSNGHQVTLWEFDHLEMTKLAKDREHKEKLPGIVIPKEIKITDDLTSATLGTEMLALALPSHTVREVAKKLARLKLPDPIIVNLAKGIENDTLCRMSEILKEELSSNLHDKIATLSGPSHAEEVSRKIPTTVVVAGFQEKIAKRIQQTFMNPYFRVYTNSDIVGVELGGSLKNVIAIAAGICDGMGLGDNSRGALLTRGLAEIIRLGEKLGAKRETFAGLSGLGDLVTTCISRYSRNRFVGEQIGKGKTLNQILKEMTMVAEGIKTTKSAYQLSIKYEVEMPITQQVYQVLFENRKPQQAITELMTRDPKSEIWG</sequence>
<feature type="binding site" evidence="15">
    <location>
        <begin position="256"/>
        <end position="257"/>
    </location>
    <ligand>
        <name>substrate</name>
    </ligand>
</feature>
<dbReference type="PRINTS" id="PR00077">
    <property type="entry name" value="GPDHDRGNASE"/>
</dbReference>
<feature type="binding site" evidence="13">
    <location>
        <position position="282"/>
    </location>
    <ligand>
        <name>NADPH</name>
        <dbReference type="ChEBI" id="CHEBI:57783"/>
    </ligand>
</feature>
<dbReference type="GO" id="GO:0141153">
    <property type="term" value="F:glycerol-3-phosphate dehydrogenase (NADP+) activity"/>
    <property type="evidence" value="ECO:0007669"/>
    <property type="project" value="RHEA"/>
</dbReference>
<feature type="binding site" evidence="13">
    <location>
        <position position="280"/>
    </location>
    <ligand>
        <name>NADPH</name>
        <dbReference type="ChEBI" id="CHEBI:57783"/>
    </ligand>
</feature>
<comment type="subcellular location">
    <subcellularLocation>
        <location evidence="13">Cytoplasm</location>
    </subcellularLocation>
</comment>
<dbReference type="GO" id="GO:0046168">
    <property type="term" value="P:glycerol-3-phosphate catabolic process"/>
    <property type="evidence" value="ECO:0007669"/>
    <property type="project" value="InterPro"/>
</dbReference>
<dbReference type="PATRIC" id="fig|1703775.3.peg.3480"/>
<dbReference type="InterPro" id="IPR036291">
    <property type="entry name" value="NAD(P)-bd_dom_sf"/>
</dbReference>
<dbReference type="HAMAP" id="MF_00394">
    <property type="entry name" value="NAD_Glyc3P_dehydrog"/>
    <property type="match status" value="1"/>
</dbReference>
<dbReference type="PANTHER" id="PTHR11728">
    <property type="entry name" value="GLYCEROL-3-PHOSPHATE DEHYDROGENASE"/>
    <property type="match status" value="1"/>
</dbReference>
<feature type="binding site" evidence="16">
    <location>
        <begin position="8"/>
        <end position="13"/>
    </location>
    <ligand>
        <name>NAD(+)</name>
        <dbReference type="ChEBI" id="CHEBI:57540"/>
    </ligand>
</feature>
<evidence type="ECO:0000256" key="12">
    <source>
        <dbReference type="ARBA" id="ARBA00080511"/>
    </source>
</evidence>
<keyword evidence="4 13" id="KW-0560">Oxidoreductase</keyword>
<accession>A0A0S7XW84</accession>
<feature type="binding site" evidence="13">
    <location>
        <position position="257"/>
    </location>
    <ligand>
        <name>sn-glycerol 3-phosphate</name>
        <dbReference type="ChEBI" id="CHEBI:57597"/>
    </ligand>
</feature>
<keyword evidence="6 13" id="KW-0443">Lipid metabolism</keyword>
<dbReference type="Proteomes" id="UP000051861">
    <property type="component" value="Unassembled WGS sequence"/>
</dbReference>
<dbReference type="EC" id="1.1.1.94" evidence="10 13"/>